<organism evidence="1 2">
    <name type="scientific">Cetraspora pellucida</name>
    <dbReference type="NCBI Taxonomy" id="1433469"/>
    <lineage>
        <taxon>Eukaryota</taxon>
        <taxon>Fungi</taxon>
        <taxon>Fungi incertae sedis</taxon>
        <taxon>Mucoromycota</taxon>
        <taxon>Glomeromycotina</taxon>
        <taxon>Glomeromycetes</taxon>
        <taxon>Diversisporales</taxon>
        <taxon>Gigasporaceae</taxon>
        <taxon>Cetraspora</taxon>
    </lineage>
</organism>
<accession>A0ACA9LSQ5</accession>
<name>A0ACA9LSQ5_9GLOM</name>
<gene>
    <name evidence="1" type="ORF">SPELUC_LOCUS5118</name>
</gene>
<comment type="caution">
    <text evidence="1">The sequence shown here is derived from an EMBL/GenBank/DDBJ whole genome shotgun (WGS) entry which is preliminary data.</text>
</comment>
<reference evidence="1" key="1">
    <citation type="submission" date="2021-06" db="EMBL/GenBank/DDBJ databases">
        <authorList>
            <person name="Kallberg Y."/>
            <person name="Tangrot J."/>
            <person name="Rosling A."/>
        </authorList>
    </citation>
    <scope>NUCLEOTIDE SEQUENCE</scope>
    <source>
        <strain evidence="1">28 12/20/2015</strain>
    </source>
</reference>
<dbReference type="EMBL" id="CAJVPW010005004">
    <property type="protein sequence ID" value="CAG8548719.1"/>
    <property type="molecule type" value="Genomic_DNA"/>
</dbReference>
<evidence type="ECO:0000313" key="1">
    <source>
        <dbReference type="EMBL" id="CAG8548719.1"/>
    </source>
</evidence>
<dbReference type="Proteomes" id="UP000789366">
    <property type="component" value="Unassembled WGS sequence"/>
</dbReference>
<evidence type="ECO:0000313" key="2">
    <source>
        <dbReference type="Proteomes" id="UP000789366"/>
    </source>
</evidence>
<proteinExistence type="predicted"/>
<protein>
    <submittedName>
        <fullName evidence="1">13479_t:CDS:1</fullName>
    </submittedName>
</protein>
<sequence length="110" mass="12713">MSKNLSDNYKDNWEESVESNTILEESSKIIELSENEEDIKQIWPKKFKKKDNIEKTCCKVIDDKGERCPQEYKNLGSSTGNLITHLRDAHSIVDPDTDEQSKAKKARKLL</sequence>
<keyword evidence="2" id="KW-1185">Reference proteome</keyword>